<evidence type="ECO:0000259" key="2">
    <source>
        <dbReference type="Pfam" id="PF23598"/>
    </source>
</evidence>
<dbReference type="Pfam" id="PF23598">
    <property type="entry name" value="LRR_14"/>
    <property type="match status" value="1"/>
</dbReference>
<gene>
    <name evidence="4" type="primary">LOC109715958</name>
</gene>
<dbReference type="PANTHER" id="PTHR12904:SF23">
    <property type="entry name" value="PROTEIN ZER-1 HOMOLOG"/>
    <property type="match status" value="1"/>
</dbReference>
<dbReference type="OrthoDB" id="550575at2759"/>
<dbReference type="InterPro" id="IPR006553">
    <property type="entry name" value="Leu-rich_rpt_Cys-con_subtyp"/>
</dbReference>
<dbReference type="Gene3D" id="3.80.10.10">
    <property type="entry name" value="Ribonuclease Inhibitor"/>
    <property type="match status" value="4"/>
</dbReference>
<keyword evidence="1" id="KW-0677">Repeat</keyword>
<evidence type="ECO:0000313" key="3">
    <source>
        <dbReference type="Proteomes" id="UP000515123"/>
    </source>
</evidence>
<evidence type="ECO:0000256" key="1">
    <source>
        <dbReference type="ARBA" id="ARBA00022737"/>
    </source>
</evidence>
<organism evidence="3 4">
    <name type="scientific">Ananas comosus</name>
    <name type="common">Pineapple</name>
    <name type="synonym">Ananas ananas</name>
    <dbReference type="NCBI Taxonomy" id="4615"/>
    <lineage>
        <taxon>Eukaryota</taxon>
        <taxon>Viridiplantae</taxon>
        <taxon>Streptophyta</taxon>
        <taxon>Embryophyta</taxon>
        <taxon>Tracheophyta</taxon>
        <taxon>Spermatophyta</taxon>
        <taxon>Magnoliopsida</taxon>
        <taxon>Liliopsida</taxon>
        <taxon>Poales</taxon>
        <taxon>Bromeliaceae</taxon>
        <taxon>Bromelioideae</taxon>
        <taxon>Ananas</taxon>
    </lineage>
</organism>
<protein>
    <submittedName>
        <fullName evidence="4">Leucine-rich repeat-containing G-protein coupled receptor 4 isoform X1</fullName>
    </submittedName>
</protein>
<dbReference type="SMART" id="SM00367">
    <property type="entry name" value="LRR_CC"/>
    <property type="match status" value="5"/>
</dbReference>
<dbReference type="SUPFAM" id="SSF52058">
    <property type="entry name" value="L domain-like"/>
    <property type="match status" value="1"/>
</dbReference>
<dbReference type="SUPFAM" id="SSF52047">
    <property type="entry name" value="RNI-like"/>
    <property type="match status" value="1"/>
</dbReference>
<dbReference type="InterPro" id="IPR032675">
    <property type="entry name" value="LRR_dom_sf"/>
</dbReference>
<dbReference type="RefSeq" id="XP_020096796.1">
    <property type="nucleotide sequence ID" value="XM_020241207.1"/>
</dbReference>
<dbReference type="PANTHER" id="PTHR12904">
    <property type="match status" value="1"/>
</dbReference>
<evidence type="ECO:0000313" key="4">
    <source>
        <dbReference type="RefSeq" id="XP_020096796.1"/>
    </source>
</evidence>
<dbReference type="InterPro" id="IPR055414">
    <property type="entry name" value="LRR_R13L4/SHOC2-like"/>
</dbReference>
<reference evidence="3" key="1">
    <citation type="journal article" date="2015" name="Nat. Genet.">
        <title>The pineapple genome and the evolution of CAM photosynthesis.</title>
        <authorList>
            <person name="Ming R."/>
            <person name="VanBuren R."/>
            <person name="Wai C.M."/>
            <person name="Tang H."/>
            <person name="Schatz M.C."/>
            <person name="Bowers J.E."/>
            <person name="Lyons E."/>
            <person name="Wang M.L."/>
            <person name="Chen J."/>
            <person name="Biggers E."/>
            <person name="Zhang J."/>
            <person name="Huang L."/>
            <person name="Zhang L."/>
            <person name="Miao W."/>
            <person name="Zhang J."/>
            <person name="Ye Z."/>
            <person name="Miao C."/>
            <person name="Lin Z."/>
            <person name="Wang H."/>
            <person name="Zhou H."/>
            <person name="Yim W.C."/>
            <person name="Priest H.D."/>
            <person name="Zheng C."/>
            <person name="Woodhouse M."/>
            <person name="Edger P.P."/>
            <person name="Guyot R."/>
            <person name="Guo H.B."/>
            <person name="Guo H."/>
            <person name="Zheng G."/>
            <person name="Singh R."/>
            <person name="Sharma A."/>
            <person name="Min X."/>
            <person name="Zheng Y."/>
            <person name="Lee H."/>
            <person name="Gurtowski J."/>
            <person name="Sedlazeck F.J."/>
            <person name="Harkess A."/>
            <person name="McKain M.R."/>
            <person name="Liao Z."/>
            <person name="Fang J."/>
            <person name="Liu J."/>
            <person name="Zhang X."/>
            <person name="Zhang Q."/>
            <person name="Hu W."/>
            <person name="Qin Y."/>
            <person name="Wang K."/>
            <person name="Chen L.Y."/>
            <person name="Shirley N."/>
            <person name="Lin Y.R."/>
            <person name="Liu L.Y."/>
            <person name="Hernandez A.G."/>
            <person name="Wright C.L."/>
            <person name="Bulone V."/>
            <person name="Tuskan G.A."/>
            <person name="Heath K."/>
            <person name="Zee F."/>
            <person name="Moore P.H."/>
            <person name="Sunkar R."/>
            <person name="Leebens-Mack J.H."/>
            <person name="Mockler T."/>
            <person name="Bennetzen J.L."/>
            <person name="Freeling M."/>
            <person name="Sankoff D."/>
            <person name="Paterson A.H."/>
            <person name="Zhu X."/>
            <person name="Yang X."/>
            <person name="Smith J.A."/>
            <person name="Cushman J.C."/>
            <person name="Paull R.E."/>
            <person name="Yu Q."/>
        </authorList>
    </citation>
    <scope>NUCLEOTIDE SEQUENCE [LARGE SCALE GENOMIC DNA]</scope>
    <source>
        <strain evidence="3">cv. F153</strain>
    </source>
</reference>
<accession>A0A6P5FKE3</accession>
<feature type="domain" description="Disease resistance R13L4/SHOC-2-like LRR" evidence="2">
    <location>
        <begin position="72"/>
        <end position="372"/>
    </location>
</feature>
<proteinExistence type="predicted"/>
<keyword evidence="4" id="KW-0675">Receptor</keyword>
<name>A0A6P5FKE3_ANACO</name>
<dbReference type="AlphaFoldDB" id="A0A6P5FKE3"/>
<dbReference type="InterPro" id="IPR051341">
    <property type="entry name" value="Zyg-11_UBL_adapter"/>
</dbReference>
<dbReference type="GeneID" id="109715958"/>
<sequence length="659" mass="73745">MCIAAASASAESVERWRRQRRTLDRLPSHLADALLRRLLRRRLLYPSLLEVFQYSVEEVDLKGENSVDAEWLAYLGSFRYLRTLKLVHCRGINNSSIWPISGMSTLKELDLSRCSKITDAAIRNVISIESLEKLYLAETRVTANGVMLLSSLKNLCLLDLGGIPVTNEALSSLQVLTRIEYLDVWGSSVTNAGAAKLTAFPRLNFLNLAWTNVTVLPYLPSLRVLNMSNCTVHSIFDGDHRTSIPLTKFLVSGSTLTDIDESFSYIEASSLTFLDMSGCSVSNFSFLEKLKRLEHLDLRSTKIVDNTIELVANIGVSLRDLNLSHANLTSYGVSALAGAVMNIESLSLGHTGIDDSALSYIGTMPSLRTVDLSHTHIKGFIYWGRDNRERTLSLCALQNLKHLENLNLDDTQLKDEVVQPLSSLKELNSLYLKSDYLSDITLHAVSSLSNLKVLGFRGTVLSNSGLLLYMPPPTLEVLDLRLCWLLTEDAVLAFCRGHPQIEVRHELVEKVNAERGGSVASSHLNKMTQIRSKGMNFPQVARGNTTANFVDERVKYSMEELMELKHLPVSSSSLHGTQIPPELRRTELCFSRGNKMILDHHQIAIFKYTGKGNSNLRISTLDILCILLSHYIGWFITLIKVKSDITVIRRTENLVRRVL</sequence>
<dbReference type="Proteomes" id="UP000515123">
    <property type="component" value="Linkage group 10"/>
</dbReference>
<reference evidence="4" key="2">
    <citation type="submission" date="2025-08" db="UniProtKB">
        <authorList>
            <consortium name="RefSeq"/>
        </authorList>
    </citation>
    <scope>IDENTIFICATION</scope>
    <source>
        <tissue evidence="4">Leaf</tissue>
    </source>
</reference>
<keyword evidence="3" id="KW-1185">Reference proteome</keyword>